<dbReference type="Proteomes" id="UP000766486">
    <property type="component" value="Unassembled WGS sequence"/>
</dbReference>
<dbReference type="InterPro" id="IPR002213">
    <property type="entry name" value="UDP_glucos_trans"/>
</dbReference>
<dbReference type="CDD" id="cd03784">
    <property type="entry name" value="GT1_Gtf-like"/>
    <property type="match status" value="1"/>
</dbReference>
<protein>
    <recommendedName>
        <fullName evidence="2">Erythromycin biosynthesis protein CIII-like C-terminal domain-containing protein</fullName>
    </recommendedName>
</protein>
<reference evidence="3 4" key="1">
    <citation type="submission" date="2019-06" db="EMBL/GenBank/DDBJ databases">
        <authorList>
            <person name="Broberg M."/>
        </authorList>
    </citation>
    <scope>NUCLEOTIDE SEQUENCE [LARGE SCALE GENOMIC DNA]</scope>
</reference>
<dbReference type="EMBL" id="CABFNS010000629">
    <property type="protein sequence ID" value="VUC22525.1"/>
    <property type="molecule type" value="Genomic_DNA"/>
</dbReference>
<evidence type="ECO:0000313" key="4">
    <source>
        <dbReference type="Proteomes" id="UP000766486"/>
    </source>
</evidence>
<dbReference type="SUPFAM" id="SSF53756">
    <property type="entry name" value="UDP-Glycosyltransferase/glycogen phosphorylase"/>
    <property type="match status" value="1"/>
</dbReference>
<name>A0ABY6TV36_BIOOC</name>
<dbReference type="Pfam" id="PF06722">
    <property type="entry name" value="EryCIII-like_C"/>
    <property type="match status" value="1"/>
</dbReference>
<accession>A0ABY6TV36</accession>
<organism evidence="3 4">
    <name type="scientific">Bionectria ochroleuca</name>
    <name type="common">Gliocladium roseum</name>
    <dbReference type="NCBI Taxonomy" id="29856"/>
    <lineage>
        <taxon>Eukaryota</taxon>
        <taxon>Fungi</taxon>
        <taxon>Dikarya</taxon>
        <taxon>Ascomycota</taxon>
        <taxon>Pezizomycotina</taxon>
        <taxon>Sordariomycetes</taxon>
        <taxon>Hypocreomycetidae</taxon>
        <taxon>Hypocreales</taxon>
        <taxon>Bionectriaceae</taxon>
        <taxon>Clonostachys</taxon>
    </lineage>
</organism>
<feature type="domain" description="Erythromycin biosynthesis protein CIII-like C-terminal" evidence="2">
    <location>
        <begin position="297"/>
        <end position="426"/>
    </location>
</feature>
<evidence type="ECO:0000256" key="1">
    <source>
        <dbReference type="ARBA" id="ARBA00022679"/>
    </source>
</evidence>
<dbReference type="InterPro" id="IPR010610">
    <property type="entry name" value="EryCIII-like_C"/>
</dbReference>
<keyword evidence="1" id="KW-0808">Transferase</keyword>
<keyword evidence="4" id="KW-1185">Reference proteome</keyword>
<proteinExistence type="predicted"/>
<evidence type="ECO:0000313" key="3">
    <source>
        <dbReference type="EMBL" id="VUC22525.1"/>
    </source>
</evidence>
<dbReference type="PANTHER" id="PTHR21015:SF22">
    <property type="entry name" value="GLYCOSYLTRANSFERASE"/>
    <property type="match status" value="1"/>
</dbReference>
<sequence>MATPTKQKPWLLVCASPAAGHANPVINITAALVERGYKVAFITGKEFEDSVRKIGADVIGTLPPYEEELFKLKLEIPDPIAQLQFDMRNFFINRIQPRKEALYTALEQMRSQAPEREIVIVTESWYMGTLPLYLGAPLPKGFSERPRIVNIHAAAYMFTSVDTAPFGLALPPDSSEEGRVRNKTLHEQMLNGPWKELIAEQGALLAGLGATDYEPAMLFDTWTTAADVTLQTSPPGLEYVISDPHPKIKFVGALVPKERQDNAVPDFWSEVTRGDKKVVVVTQGTVDENFEQLIIPTLEALADRDDLLVMAILGKKGAALQAGVKVPANARIVDYLRYDTILAHASAFVTNAGYGGVIHGMVNGVPMVLSGASEDKPEVANRAEYAGIGINLKTGSPTREQVSEAVGKILSETTYQARATKLKDENEQLKAIDKIEEAILGGQH</sequence>
<comment type="caution">
    <text evidence="3">The sequence shown here is derived from an EMBL/GenBank/DDBJ whole genome shotgun (WGS) entry which is preliminary data.</text>
</comment>
<dbReference type="Gene3D" id="3.40.50.2000">
    <property type="entry name" value="Glycogen Phosphorylase B"/>
    <property type="match status" value="2"/>
</dbReference>
<evidence type="ECO:0000259" key="2">
    <source>
        <dbReference type="Pfam" id="PF06722"/>
    </source>
</evidence>
<dbReference type="PANTHER" id="PTHR21015">
    <property type="entry name" value="UDP-N-ACETYLGLUCOSAMINE--N-ACETYLMURAMYL-(PENTAPEPTIDE) PYROPHOSPHORYL-UNDECAPRENOL N-ACETYLGLUCOSAMINE TRANSFERASE 1"/>
    <property type="match status" value="1"/>
</dbReference>
<gene>
    <name evidence="3" type="ORF">CLO192961_LOCUS88067</name>
</gene>